<dbReference type="AlphaFoldDB" id="A0AAD6VUG2"/>
<dbReference type="Proteomes" id="UP001164929">
    <property type="component" value="Chromosome 8"/>
</dbReference>
<proteinExistence type="predicted"/>
<comment type="caution">
    <text evidence="2">The sequence shown here is derived from an EMBL/GenBank/DDBJ whole genome shotgun (WGS) entry which is preliminary data.</text>
</comment>
<name>A0AAD6VUG2_9ROSI</name>
<feature type="region of interest" description="Disordered" evidence="1">
    <location>
        <begin position="35"/>
        <end position="61"/>
    </location>
</feature>
<evidence type="ECO:0000256" key="1">
    <source>
        <dbReference type="SAM" id="MobiDB-lite"/>
    </source>
</evidence>
<accession>A0AAD6VUG2</accession>
<organism evidence="2 3">
    <name type="scientific">Populus alba x Populus x berolinensis</name>
    <dbReference type="NCBI Taxonomy" id="444605"/>
    <lineage>
        <taxon>Eukaryota</taxon>
        <taxon>Viridiplantae</taxon>
        <taxon>Streptophyta</taxon>
        <taxon>Embryophyta</taxon>
        <taxon>Tracheophyta</taxon>
        <taxon>Spermatophyta</taxon>
        <taxon>Magnoliopsida</taxon>
        <taxon>eudicotyledons</taxon>
        <taxon>Gunneridae</taxon>
        <taxon>Pentapetalae</taxon>
        <taxon>rosids</taxon>
        <taxon>fabids</taxon>
        <taxon>Malpighiales</taxon>
        <taxon>Salicaceae</taxon>
        <taxon>Saliceae</taxon>
        <taxon>Populus</taxon>
    </lineage>
</organism>
<keyword evidence="3" id="KW-1185">Reference proteome</keyword>
<protein>
    <submittedName>
        <fullName evidence="2">Uncharacterized protein</fullName>
    </submittedName>
</protein>
<evidence type="ECO:0000313" key="2">
    <source>
        <dbReference type="EMBL" id="KAJ6989284.1"/>
    </source>
</evidence>
<gene>
    <name evidence="2" type="ORF">NC653_021997</name>
</gene>
<dbReference type="EMBL" id="JAQIZT010000008">
    <property type="protein sequence ID" value="KAJ6989284.1"/>
    <property type="molecule type" value="Genomic_DNA"/>
</dbReference>
<sequence>MGCGKSKHDVAAGNTITRKKSDVGCNKSNYKDLEPTVNASILEEQKENQIPSQESSKEDANVEAVEAVAVVQDANVEAVAVVQDANIEAVASEQDANVEAVAVVQDANVEAVASEQDANVEAVASEQDANVEAVAVEAKMWRLKKKVLSRSRNQES</sequence>
<reference evidence="2" key="1">
    <citation type="journal article" date="2023" name="Mol. Ecol. Resour.">
        <title>Chromosome-level genome assembly of a triploid poplar Populus alba 'Berolinensis'.</title>
        <authorList>
            <person name="Chen S."/>
            <person name="Yu Y."/>
            <person name="Wang X."/>
            <person name="Wang S."/>
            <person name="Zhang T."/>
            <person name="Zhou Y."/>
            <person name="He R."/>
            <person name="Meng N."/>
            <person name="Wang Y."/>
            <person name="Liu W."/>
            <person name="Liu Z."/>
            <person name="Liu J."/>
            <person name="Guo Q."/>
            <person name="Huang H."/>
            <person name="Sederoff R.R."/>
            <person name="Wang G."/>
            <person name="Qu G."/>
            <person name="Chen S."/>
        </authorList>
    </citation>
    <scope>NUCLEOTIDE SEQUENCE</scope>
    <source>
        <strain evidence="2">SC-2020</strain>
    </source>
</reference>
<evidence type="ECO:0000313" key="3">
    <source>
        <dbReference type="Proteomes" id="UP001164929"/>
    </source>
</evidence>